<dbReference type="Pfam" id="PF13193">
    <property type="entry name" value="AMP-binding_C"/>
    <property type="match status" value="1"/>
</dbReference>
<organism evidence="11 12">
    <name type="scientific">Mariniflexile gromovii</name>
    <dbReference type="NCBI Taxonomy" id="362523"/>
    <lineage>
        <taxon>Bacteria</taxon>
        <taxon>Pseudomonadati</taxon>
        <taxon>Bacteroidota</taxon>
        <taxon>Flavobacteriia</taxon>
        <taxon>Flavobacteriales</taxon>
        <taxon>Flavobacteriaceae</taxon>
        <taxon>Mariniflexile</taxon>
    </lineage>
</organism>
<dbReference type="GO" id="GO:0003987">
    <property type="term" value="F:acetate-CoA ligase activity"/>
    <property type="evidence" value="ECO:0007669"/>
    <property type="project" value="UniProtKB-EC"/>
</dbReference>
<feature type="domain" description="AMP-binding enzyme C-terminal" evidence="9">
    <location>
        <begin position="519"/>
        <end position="598"/>
    </location>
</feature>
<dbReference type="InterPro" id="IPR020845">
    <property type="entry name" value="AMP-binding_CS"/>
</dbReference>
<dbReference type="EMBL" id="JAGJCB010000030">
    <property type="protein sequence ID" value="MBP0905744.1"/>
    <property type="molecule type" value="Genomic_DNA"/>
</dbReference>
<feature type="domain" description="Acetyl-coenzyme A synthetase N-terminal" evidence="10">
    <location>
        <begin position="12"/>
        <end position="68"/>
    </location>
</feature>
<dbReference type="SUPFAM" id="SSF56801">
    <property type="entry name" value="Acetyl-CoA synthetase-like"/>
    <property type="match status" value="1"/>
</dbReference>
<evidence type="ECO:0000259" key="9">
    <source>
        <dbReference type="Pfam" id="PF13193"/>
    </source>
</evidence>
<keyword evidence="4" id="KW-0547">Nucleotide-binding</keyword>
<dbReference type="InterPro" id="IPR011904">
    <property type="entry name" value="Ac_CoA_lig"/>
</dbReference>
<evidence type="ECO:0000256" key="6">
    <source>
        <dbReference type="ARBA" id="ARBA00022990"/>
    </source>
</evidence>
<feature type="domain" description="AMP-dependent synthetase/ligase" evidence="8">
    <location>
        <begin position="70"/>
        <end position="461"/>
    </location>
</feature>
<comment type="caution">
    <text evidence="11">The sequence shown here is derived from an EMBL/GenBank/DDBJ whole genome shotgun (WGS) entry which is preliminary data.</text>
</comment>
<evidence type="ECO:0000259" key="10">
    <source>
        <dbReference type="Pfam" id="PF16177"/>
    </source>
</evidence>
<evidence type="ECO:0000256" key="1">
    <source>
        <dbReference type="ARBA" id="ARBA00006432"/>
    </source>
</evidence>
<comment type="similarity">
    <text evidence="1">Belongs to the ATP-dependent AMP-binding enzyme family.</text>
</comment>
<reference evidence="11 12" key="1">
    <citation type="submission" date="2021-04" db="EMBL/GenBank/DDBJ databases">
        <title>Mariniflexile gromovii gen. nov., sp. nov., a gliding bacterium isolated from the sea urchin Strongylocentrotus intermedius.</title>
        <authorList>
            <person name="Ko S."/>
            <person name="Le V."/>
            <person name="Ahn C.-Y."/>
            <person name="Oh H.-M."/>
        </authorList>
    </citation>
    <scope>NUCLEOTIDE SEQUENCE [LARGE SCALE GENOMIC DNA]</scope>
    <source>
        <strain evidence="11 12">KCTC 12570</strain>
    </source>
</reference>
<evidence type="ECO:0000313" key="12">
    <source>
        <dbReference type="Proteomes" id="UP000670776"/>
    </source>
</evidence>
<keyword evidence="5" id="KW-0067">ATP-binding</keyword>
<evidence type="ECO:0000256" key="7">
    <source>
        <dbReference type="NCBIfam" id="TIGR02188"/>
    </source>
</evidence>
<keyword evidence="6" id="KW-0007">Acetylation</keyword>
<dbReference type="InterPro" id="IPR000873">
    <property type="entry name" value="AMP-dep_synth/lig_dom"/>
</dbReference>
<dbReference type="Proteomes" id="UP000670776">
    <property type="component" value="Unassembled WGS sequence"/>
</dbReference>
<protein>
    <recommendedName>
        <fullName evidence="2 7">Acetate--CoA ligase</fullName>
        <ecNumber evidence="2 7">6.2.1.1</ecNumber>
    </recommendedName>
</protein>
<proteinExistence type="inferred from homology"/>
<dbReference type="Pfam" id="PF16177">
    <property type="entry name" value="ACAS_N"/>
    <property type="match status" value="1"/>
</dbReference>
<evidence type="ECO:0000256" key="5">
    <source>
        <dbReference type="ARBA" id="ARBA00022840"/>
    </source>
</evidence>
<gene>
    <name evidence="11" type="primary">acs</name>
    <name evidence="11" type="ORF">J8H85_18115</name>
</gene>
<dbReference type="Gene3D" id="3.30.300.30">
    <property type="match status" value="1"/>
</dbReference>
<dbReference type="PROSITE" id="PS00455">
    <property type="entry name" value="AMP_BINDING"/>
    <property type="match status" value="1"/>
</dbReference>
<dbReference type="CDD" id="cd05966">
    <property type="entry name" value="ACS"/>
    <property type="match status" value="1"/>
</dbReference>
<evidence type="ECO:0000259" key="8">
    <source>
        <dbReference type="Pfam" id="PF00501"/>
    </source>
</evidence>
<dbReference type="PANTHER" id="PTHR24095:SF14">
    <property type="entry name" value="ACETYL-COENZYME A SYNTHETASE 1"/>
    <property type="match status" value="1"/>
</dbReference>
<dbReference type="InterPro" id="IPR032387">
    <property type="entry name" value="ACAS_N"/>
</dbReference>
<sequence>MSNYHIKHLEEYYQVYRKSIREPENFWEEVAEEHFVWRKKWDNVLSWDFTKPEVKWFEGAKLNITENCIDRHLATRGDKTAILFEPNNPDEPSEHITYSQLHKRVNQFANVLKAQGIQKGDRVCIYVPMIPELAISVLACARIGAIHSVVFAGFSATALATRINDSDCKMVITADGSYRGAKSIDLKGIVDEALEQCPCVKSVLVAKRTHSEIMMKEGRDLWLQPLLDAASTDCKAEIMDAEDPLFILYTSGSTGMPKGMVHTTAGYMVYTAYTFKNAFQYRENDVYWCTADIGWITGHSYIVYGPLANGATTVMFEGVPSYPDFGRFWQIVEKHKVTQFYTAPTAIRALAKQGVELVEKFDLSSLKVLGSVGEPINEEAWHWYNDVVGKNKSPIIDSWWQTETGGIMITPIPYVTPTKPTYATLPFIGVQPALMDELGNELKGNQVEGRLCIKFPWPSIARTIWGNHERYRETYFSAYENKYFTGDGALRDEVGYYRITGRVDDVIIVSGHNLGTAPIEDAINEHPAVAESAIVGFPHDIKGSALYGYVTLKDTGESRNHDNLRKEINQLISDKIGPIAKLDKIQFTQGLPKTRSGKIMRRILRKIASKDTSNLGDTSTLLNPEVVQDIMDNAL</sequence>
<keyword evidence="12" id="KW-1185">Reference proteome</keyword>
<dbReference type="InterPro" id="IPR045851">
    <property type="entry name" value="AMP-bd_C_sf"/>
</dbReference>
<dbReference type="Pfam" id="PF00501">
    <property type="entry name" value="AMP-binding"/>
    <property type="match status" value="1"/>
</dbReference>
<evidence type="ECO:0000313" key="11">
    <source>
        <dbReference type="EMBL" id="MBP0905744.1"/>
    </source>
</evidence>
<dbReference type="PANTHER" id="PTHR24095">
    <property type="entry name" value="ACETYL-COENZYME A SYNTHETASE"/>
    <property type="match status" value="1"/>
</dbReference>
<accession>A0ABS4BYT1</accession>
<evidence type="ECO:0000256" key="3">
    <source>
        <dbReference type="ARBA" id="ARBA00022598"/>
    </source>
</evidence>
<evidence type="ECO:0000256" key="4">
    <source>
        <dbReference type="ARBA" id="ARBA00022741"/>
    </source>
</evidence>
<evidence type="ECO:0000256" key="2">
    <source>
        <dbReference type="ARBA" id="ARBA00013275"/>
    </source>
</evidence>
<name>A0ABS4BYT1_9FLAO</name>
<dbReference type="Gene3D" id="3.40.50.12780">
    <property type="entry name" value="N-terminal domain of ligase-like"/>
    <property type="match status" value="1"/>
</dbReference>
<keyword evidence="3 11" id="KW-0436">Ligase</keyword>
<dbReference type="RefSeq" id="WP_209657020.1">
    <property type="nucleotide sequence ID" value="NZ_JAGJCB010000030.1"/>
</dbReference>
<dbReference type="NCBIfam" id="TIGR02188">
    <property type="entry name" value="Ac_CoA_lig_AcsA"/>
    <property type="match status" value="1"/>
</dbReference>
<dbReference type="InterPro" id="IPR025110">
    <property type="entry name" value="AMP-bd_C"/>
</dbReference>
<dbReference type="InterPro" id="IPR042099">
    <property type="entry name" value="ANL_N_sf"/>
</dbReference>
<dbReference type="NCBIfam" id="NF001208">
    <property type="entry name" value="PRK00174.1"/>
    <property type="match status" value="1"/>
</dbReference>
<dbReference type="EC" id="6.2.1.1" evidence="2 7"/>